<evidence type="ECO:0000256" key="3">
    <source>
        <dbReference type="HAMAP-Rule" id="MF_01384"/>
    </source>
</evidence>
<keyword evidence="2 3" id="KW-0143">Chaperone</keyword>
<name>A0ABV3DNV7_9ACTN</name>
<evidence type="ECO:0000256" key="1">
    <source>
        <dbReference type="ARBA" id="ARBA00007177"/>
    </source>
</evidence>
<dbReference type="PANTHER" id="PTHR33643:SF1">
    <property type="entry name" value="UREASE ACCESSORY PROTEIN D"/>
    <property type="match status" value="1"/>
</dbReference>
<dbReference type="PANTHER" id="PTHR33643">
    <property type="entry name" value="UREASE ACCESSORY PROTEIN D"/>
    <property type="match status" value="1"/>
</dbReference>
<feature type="region of interest" description="Disordered" evidence="4">
    <location>
        <begin position="245"/>
        <end position="316"/>
    </location>
</feature>
<reference evidence="5 6" key="1">
    <citation type="submission" date="2024-06" db="EMBL/GenBank/DDBJ databases">
        <title>The Natural Products Discovery Center: Release of the First 8490 Sequenced Strains for Exploring Actinobacteria Biosynthetic Diversity.</title>
        <authorList>
            <person name="Kalkreuter E."/>
            <person name="Kautsar S.A."/>
            <person name="Yang D."/>
            <person name="Bader C.D."/>
            <person name="Teijaro C.N."/>
            <person name="Fluegel L."/>
            <person name="Davis C.M."/>
            <person name="Simpson J.R."/>
            <person name="Lauterbach L."/>
            <person name="Steele A.D."/>
            <person name="Gui C."/>
            <person name="Meng S."/>
            <person name="Li G."/>
            <person name="Viehrig K."/>
            <person name="Ye F."/>
            <person name="Su P."/>
            <person name="Kiefer A.F."/>
            <person name="Nichols A."/>
            <person name="Cepeda A.J."/>
            <person name="Yan W."/>
            <person name="Fan B."/>
            <person name="Jiang Y."/>
            <person name="Adhikari A."/>
            <person name="Zheng C.-J."/>
            <person name="Schuster L."/>
            <person name="Cowan T.M."/>
            <person name="Smanski M.J."/>
            <person name="Chevrette M.G."/>
            <person name="De Carvalho L.P.S."/>
            <person name="Shen B."/>
        </authorList>
    </citation>
    <scope>NUCLEOTIDE SEQUENCE [LARGE SCALE GENOMIC DNA]</scope>
    <source>
        <strain evidence="5 6">NPDC048946</strain>
    </source>
</reference>
<keyword evidence="6" id="KW-1185">Reference proteome</keyword>
<evidence type="ECO:0000313" key="6">
    <source>
        <dbReference type="Proteomes" id="UP001551482"/>
    </source>
</evidence>
<evidence type="ECO:0000256" key="4">
    <source>
        <dbReference type="SAM" id="MobiDB-lite"/>
    </source>
</evidence>
<comment type="similarity">
    <text evidence="1 3">Belongs to the UreD family.</text>
</comment>
<evidence type="ECO:0000313" key="5">
    <source>
        <dbReference type="EMBL" id="MEU8137438.1"/>
    </source>
</evidence>
<dbReference type="Pfam" id="PF01774">
    <property type="entry name" value="UreD"/>
    <property type="match status" value="1"/>
</dbReference>
<dbReference type="EMBL" id="JBEZFP010000088">
    <property type="protein sequence ID" value="MEU8137438.1"/>
    <property type="molecule type" value="Genomic_DNA"/>
</dbReference>
<sequence length="316" mass="31684">MEAGAVVRAETAPMRRGGRGSGPVTRIVEVRGQVPLLPRIASVPGPGAEVVFVAGAAGPLGGDELTVRIEVGPGARLTVRTAAAAVVLPGTGEPARQSVEIVVDDGGELEWLPEPVVVAAGARYESSVKVTLGRATRLLMCETLVLGRAAEPCGDAVSRWDVAAEGRPLLRQQSAYGPAAKPGWRGPAGTAGGTVVASRLRFPDIPGTTPRLPSAVGRAVCELAGGGLLTTVTAADTLTAERLLNEDAPQSPAPATALASASASERRPPTDDAPAGPSAPATSSGPNEPGPDGPNGPRGSRGSRGATASRPTAVAR</sequence>
<comment type="function">
    <text evidence="3">Required for maturation of urease via the functional incorporation of the urease nickel metallocenter.</text>
</comment>
<feature type="region of interest" description="Disordered" evidence="4">
    <location>
        <begin position="1"/>
        <end position="23"/>
    </location>
</feature>
<comment type="subcellular location">
    <subcellularLocation>
        <location evidence="3">Cytoplasm</location>
    </subcellularLocation>
</comment>
<keyword evidence="3" id="KW-0963">Cytoplasm</keyword>
<dbReference type="Proteomes" id="UP001551482">
    <property type="component" value="Unassembled WGS sequence"/>
</dbReference>
<gene>
    <name evidence="3" type="primary">ureD</name>
    <name evidence="5" type="ORF">AB0C36_28485</name>
</gene>
<feature type="compositionally biased region" description="Low complexity" evidence="4">
    <location>
        <begin position="295"/>
        <end position="316"/>
    </location>
</feature>
<dbReference type="HAMAP" id="MF_01384">
    <property type="entry name" value="UreD"/>
    <property type="match status" value="1"/>
</dbReference>
<feature type="compositionally biased region" description="Low complexity" evidence="4">
    <location>
        <begin position="248"/>
        <end position="263"/>
    </location>
</feature>
<accession>A0ABV3DNV7</accession>
<proteinExistence type="inferred from homology"/>
<organism evidence="5 6">
    <name type="scientific">Streptodolium elevatio</name>
    <dbReference type="NCBI Taxonomy" id="3157996"/>
    <lineage>
        <taxon>Bacteria</taxon>
        <taxon>Bacillati</taxon>
        <taxon>Actinomycetota</taxon>
        <taxon>Actinomycetes</taxon>
        <taxon>Kitasatosporales</taxon>
        <taxon>Streptomycetaceae</taxon>
        <taxon>Streptodolium</taxon>
    </lineage>
</organism>
<evidence type="ECO:0000256" key="2">
    <source>
        <dbReference type="ARBA" id="ARBA00023186"/>
    </source>
</evidence>
<feature type="compositionally biased region" description="Low complexity" evidence="4">
    <location>
        <begin position="272"/>
        <end position="287"/>
    </location>
</feature>
<comment type="caution">
    <text evidence="5">The sequence shown here is derived from an EMBL/GenBank/DDBJ whole genome shotgun (WGS) entry which is preliminary data.</text>
</comment>
<dbReference type="InterPro" id="IPR002669">
    <property type="entry name" value="UreD"/>
</dbReference>
<keyword evidence="3" id="KW-0996">Nickel insertion</keyword>
<protein>
    <recommendedName>
        <fullName evidence="3">Urease accessory protein UreD</fullName>
    </recommendedName>
</protein>
<comment type="subunit">
    <text evidence="3">UreD, UreF and UreG form a complex that acts as a GTP-hydrolysis-dependent molecular chaperone, activating the urease apoprotein by helping to assemble the nickel containing metallocenter of UreC. The UreE protein probably delivers the nickel.</text>
</comment>
<dbReference type="RefSeq" id="WP_358359331.1">
    <property type="nucleotide sequence ID" value="NZ_JBEZFP010000088.1"/>
</dbReference>